<dbReference type="SUPFAM" id="SSF57625">
    <property type="entry name" value="Invertebrate chitin-binding proteins"/>
    <property type="match status" value="1"/>
</dbReference>
<evidence type="ECO:0000313" key="4">
    <source>
        <dbReference type="EMBL" id="AWK28268.1"/>
    </source>
</evidence>
<dbReference type="Pfam" id="PF01607">
    <property type="entry name" value="CBM_14"/>
    <property type="match status" value="1"/>
</dbReference>
<dbReference type="InterPro" id="IPR052976">
    <property type="entry name" value="Scoloptoxin-like"/>
</dbReference>
<dbReference type="GO" id="GO:0008061">
    <property type="term" value="F:chitin binding"/>
    <property type="evidence" value="ECO:0007669"/>
    <property type="project" value="InterPro"/>
</dbReference>
<dbReference type="AlphaFoldDB" id="A0A2S1ZS26"/>
<reference evidence="4" key="2">
    <citation type="journal article" date="2018" name="Proc. Natl. Acad. Sci. U.S.A.">
        <title>A comprehensive omics analysis and functional survey of cuticular proteins in the brown planthopper.</title>
        <authorList>
            <person name="Pan P.L."/>
            <person name="Ye Y.X."/>
            <person name="Lou Y.H."/>
            <person name="Lu J.B."/>
            <person name="Cheng C."/>
            <person name="Shen Y."/>
            <person name="Moussian B."/>
            <person name="Zhang C.X."/>
        </authorList>
    </citation>
    <scope>NUCLEOTIDE SEQUENCE</scope>
    <source>
        <strain evidence="4">NlugCPAP1-N</strain>
    </source>
</reference>
<evidence type="ECO:0000256" key="2">
    <source>
        <dbReference type="SAM" id="SignalP"/>
    </source>
</evidence>
<dbReference type="OrthoDB" id="6505219at2759"/>
<dbReference type="Gene3D" id="2.170.140.10">
    <property type="entry name" value="Chitin binding domain"/>
    <property type="match status" value="1"/>
</dbReference>
<dbReference type="PANTHER" id="PTHR22933">
    <property type="entry name" value="FI18007P1-RELATED"/>
    <property type="match status" value="1"/>
</dbReference>
<feature type="region of interest" description="Disordered" evidence="1">
    <location>
        <begin position="236"/>
        <end position="256"/>
    </location>
</feature>
<dbReference type="PROSITE" id="PS50940">
    <property type="entry name" value="CHIT_BIND_II"/>
    <property type="match status" value="1"/>
</dbReference>
<feature type="domain" description="Chitin-binding type-2" evidence="3">
    <location>
        <begin position="310"/>
        <end position="373"/>
    </location>
</feature>
<feature type="region of interest" description="Disordered" evidence="1">
    <location>
        <begin position="81"/>
        <end position="100"/>
    </location>
</feature>
<dbReference type="EMBL" id="MF942745">
    <property type="protein sequence ID" value="AWK28268.1"/>
    <property type="molecule type" value="mRNA"/>
</dbReference>
<dbReference type="PANTHER" id="PTHR22933:SF32">
    <property type="entry name" value="MIND THE GAP, ISOFORM E"/>
    <property type="match status" value="1"/>
</dbReference>
<feature type="region of interest" description="Disordered" evidence="1">
    <location>
        <begin position="105"/>
        <end position="129"/>
    </location>
</feature>
<evidence type="ECO:0000256" key="1">
    <source>
        <dbReference type="SAM" id="MobiDB-lite"/>
    </source>
</evidence>
<reference evidence="4" key="1">
    <citation type="submission" date="2017-09" db="EMBL/GenBank/DDBJ databases">
        <authorList>
            <person name="Ehlers B."/>
            <person name="Leendertz F.H."/>
        </authorList>
    </citation>
    <scope>NUCLEOTIDE SEQUENCE</scope>
    <source>
        <strain evidence="4">NlugCPAP1-N</strain>
    </source>
</reference>
<accession>A0A2S1ZS26</accession>
<sequence length="408" mass="43948">MRLCQTTLGLATVLLIGLAGLQTVGTTCVFESDFGFTLNCAFKKSGIFRVRNLGGVKGYVGLGFSVGDELGFKESLSQLESNKRRSAENARSVDDVPQGEGRSIALPAFKPLPSPGGGGGGGGVPQFSALPPSIARIPNPPGHAFQSALQMASRRFQVNVANMPPSAKGSVQAVPNPLAVRTLPAQPQPTLVSGLNIFEPNPLLMGHSIYSLSRASNISVETLAAAIKLRAEQLRTSTTTTSSTTTTTTTTPRSTTAPAIVERPTHRPKYSLNSGGSGRVMNAPKEYYPVSYDKNYDDNFTSRVELPDTSFSCGDQKHFPGLYADDDLGCMVFHVCAFTDDGLVMKSFLCPESTLFDQTILKCNWWFYVDCKASRKLYDSNIPVSKSYQLMKALAFFSSYKNQTSNAT</sequence>
<feature type="compositionally biased region" description="Gly residues" evidence="1">
    <location>
        <begin position="115"/>
        <end position="124"/>
    </location>
</feature>
<protein>
    <submittedName>
        <fullName evidence="4">Cuticular protein</fullName>
    </submittedName>
</protein>
<dbReference type="InterPro" id="IPR036508">
    <property type="entry name" value="Chitin-bd_dom_sf"/>
</dbReference>
<evidence type="ECO:0000259" key="3">
    <source>
        <dbReference type="PROSITE" id="PS50940"/>
    </source>
</evidence>
<name>A0A2S1ZS26_NILLU</name>
<feature type="chain" id="PRO_5015422156" evidence="2">
    <location>
        <begin position="27"/>
        <end position="408"/>
    </location>
</feature>
<organism evidence="4">
    <name type="scientific">Nilaparvata lugens</name>
    <name type="common">Brown planthopper</name>
    <dbReference type="NCBI Taxonomy" id="108931"/>
    <lineage>
        <taxon>Eukaryota</taxon>
        <taxon>Metazoa</taxon>
        <taxon>Ecdysozoa</taxon>
        <taxon>Arthropoda</taxon>
        <taxon>Hexapoda</taxon>
        <taxon>Insecta</taxon>
        <taxon>Pterygota</taxon>
        <taxon>Neoptera</taxon>
        <taxon>Paraneoptera</taxon>
        <taxon>Hemiptera</taxon>
        <taxon>Auchenorrhyncha</taxon>
        <taxon>Fulgoroidea</taxon>
        <taxon>Delphacidae</taxon>
        <taxon>Delphacinae</taxon>
        <taxon>Nilaparvata</taxon>
    </lineage>
</organism>
<feature type="compositionally biased region" description="Basic and acidic residues" evidence="1">
    <location>
        <begin position="81"/>
        <end position="94"/>
    </location>
</feature>
<dbReference type="GO" id="GO:0005576">
    <property type="term" value="C:extracellular region"/>
    <property type="evidence" value="ECO:0007669"/>
    <property type="project" value="InterPro"/>
</dbReference>
<dbReference type="InterPro" id="IPR002557">
    <property type="entry name" value="Chitin-bd_dom"/>
</dbReference>
<keyword evidence="2" id="KW-0732">Signal</keyword>
<feature type="signal peptide" evidence="2">
    <location>
        <begin position="1"/>
        <end position="26"/>
    </location>
</feature>
<proteinExistence type="evidence at transcript level"/>